<accession>A0A2W5FPR1</accession>
<gene>
    <name evidence="4" type="ORF">DI586_01805</name>
</gene>
<protein>
    <submittedName>
        <fullName evidence="4">Insulinase family protein</fullName>
    </submittedName>
</protein>
<dbReference type="InterPro" id="IPR011765">
    <property type="entry name" value="Pept_M16_N"/>
</dbReference>
<name>A0A2W5FPR1_9BACT</name>
<evidence type="ECO:0000259" key="3">
    <source>
        <dbReference type="Pfam" id="PF05193"/>
    </source>
</evidence>
<organism evidence="4 5">
    <name type="scientific">Micavibrio aeruginosavorus</name>
    <dbReference type="NCBI Taxonomy" id="349221"/>
    <lineage>
        <taxon>Bacteria</taxon>
        <taxon>Pseudomonadati</taxon>
        <taxon>Bdellovibrionota</taxon>
        <taxon>Bdellovibrionia</taxon>
        <taxon>Bdellovibrionales</taxon>
        <taxon>Pseudobdellovibrionaceae</taxon>
        <taxon>Micavibrio</taxon>
    </lineage>
</organism>
<keyword evidence="1" id="KW-0732">Signal</keyword>
<dbReference type="Gene3D" id="3.30.830.10">
    <property type="entry name" value="Metalloenzyme, LuxS/M16 peptidase-like"/>
    <property type="match status" value="2"/>
</dbReference>
<dbReference type="GO" id="GO:0046872">
    <property type="term" value="F:metal ion binding"/>
    <property type="evidence" value="ECO:0007669"/>
    <property type="project" value="InterPro"/>
</dbReference>
<evidence type="ECO:0000259" key="2">
    <source>
        <dbReference type="Pfam" id="PF00675"/>
    </source>
</evidence>
<evidence type="ECO:0000313" key="4">
    <source>
        <dbReference type="EMBL" id="PZP56978.1"/>
    </source>
</evidence>
<sequence>MKQLLLTITFLSFSFPVQAAILNIKEVKSKGGITAWLVEDHSIPVISMKYSFNGAGAVNDPQDLQGLSRLLSNTLDEGAGDYTSQQFQGLLDNKSISLSFSASRDDFGGNLKTLTKNRDEAFSLLQLALTKPRFDQEAVNRMIAANVTRIRSDMTEPDWVAARLLNSVIYDGHPYAMNSGGTLSSLPQITPAHLKEKLAKDLTRDRLIVSVAGDISEADLSILLDKTFGQLPAKAAAVKISDVKFAGQPTTTLLKLPIPQTIIMATLPGIRIGDPDYFAADIMNFILGSSGFGSRLTEIIREKNGLTYGIYTGMDMMDYAAIFTLSTSTENKNVAQLMDLSRKEFERIKAEKVTIEEIRDAQSYLIGSTPLNLTSTDQIAGTMLTFQRYNLPKNYLDIREAGLNKVTPEDVERAANRLLDLSKLSVIMVGDPANITPTKTVTDLPNVK</sequence>
<evidence type="ECO:0000256" key="1">
    <source>
        <dbReference type="SAM" id="SignalP"/>
    </source>
</evidence>
<feature type="signal peptide" evidence="1">
    <location>
        <begin position="1"/>
        <end position="19"/>
    </location>
</feature>
<dbReference type="PANTHER" id="PTHR11851:SF224">
    <property type="entry name" value="PROCESSING PROTEASE"/>
    <property type="match status" value="1"/>
</dbReference>
<dbReference type="Pfam" id="PF00675">
    <property type="entry name" value="Peptidase_M16"/>
    <property type="match status" value="1"/>
</dbReference>
<dbReference type="PANTHER" id="PTHR11851">
    <property type="entry name" value="METALLOPROTEASE"/>
    <property type="match status" value="1"/>
</dbReference>
<feature type="domain" description="Peptidase M16 C-terminal" evidence="3">
    <location>
        <begin position="189"/>
        <end position="363"/>
    </location>
</feature>
<evidence type="ECO:0000313" key="5">
    <source>
        <dbReference type="Proteomes" id="UP000249739"/>
    </source>
</evidence>
<feature type="chain" id="PRO_5016022007" evidence="1">
    <location>
        <begin position="20"/>
        <end position="448"/>
    </location>
</feature>
<dbReference type="InterPro" id="IPR050361">
    <property type="entry name" value="MPP/UQCRC_Complex"/>
</dbReference>
<proteinExistence type="predicted"/>
<dbReference type="SUPFAM" id="SSF63411">
    <property type="entry name" value="LuxS/MPP-like metallohydrolase"/>
    <property type="match status" value="2"/>
</dbReference>
<dbReference type="InterPro" id="IPR011249">
    <property type="entry name" value="Metalloenz_LuxS/M16"/>
</dbReference>
<feature type="domain" description="Peptidase M16 N-terminal" evidence="2">
    <location>
        <begin position="55"/>
        <end position="175"/>
    </location>
</feature>
<dbReference type="AlphaFoldDB" id="A0A2W5FPR1"/>
<dbReference type="EMBL" id="QFOT01000010">
    <property type="protein sequence ID" value="PZP56978.1"/>
    <property type="molecule type" value="Genomic_DNA"/>
</dbReference>
<dbReference type="Proteomes" id="UP000249739">
    <property type="component" value="Unassembled WGS sequence"/>
</dbReference>
<dbReference type="Pfam" id="PF05193">
    <property type="entry name" value="Peptidase_M16_C"/>
    <property type="match status" value="1"/>
</dbReference>
<dbReference type="InterPro" id="IPR007863">
    <property type="entry name" value="Peptidase_M16_C"/>
</dbReference>
<reference evidence="4 5" key="1">
    <citation type="submission" date="2017-08" db="EMBL/GenBank/DDBJ databases">
        <title>Infants hospitalized years apart are colonized by the same room-sourced microbial strains.</title>
        <authorList>
            <person name="Brooks B."/>
            <person name="Olm M.R."/>
            <person name="Firek B.A."/>
            <person name="Baker R."/>
            <person name="Thomas B.C."/>
            <person name="Morowitz M.J."/>
            <person name="Banfield J.F."/>
        </authorList>
    </citation>
    <scope>NUCLEOTIDE SEQUENCE [LARGE SCALE GENOMIC DNA]</scope>
    <source>
        <strain evidence="4">S2_006_000_R2_64</strain>
    </source>
</reference>
<comment type="caution">
    <text evidence="4">The sequence shown here is derived from an EMBL/GenBank/DDBJ whole genome shotgun (WGS) entry which is preliminary data.</text>
</comment>